<evidence type="ECO:0000256" key="1">
    <source>
        <dbReference type="ARBA" id="ARBA00022723"/>
    </source>
</evidence>
<organism evidence="3">
    <name type="scientific">Cupriavidus necator</name>
    <name type="common">Alcaligenes eutrophus</name>
    <name type="synonym">Ralstonia eutropha</name>
    <dbReference type="NCBI Taxonomy" id="106590"/>
    <lineage>
        <taxon>Bacteria</taxon>
        <taxon>Pseudomonadati</taxon>
        <taxon>Pseudomonadota</taxon>
        <taxon>Betaproteobacteria</taxon>
        <taxon>Burkholderiales</taxon>
        <taxon>Burkholderiaceae</taxon>
        <taxon>Cupriavidus</taxon>
    </lineage>
</organism>
<sequence>MERAQTPQLLARLSELGVRCHLVSGDHADAVHWWASHFGIDCVAGAVTPEGKRDYVARLQQGGAVVFAVGDGINDAPVLARAQVSIAIGSGAPLAQAGADAVLTHGGVAEIATALAVSRRTRRGGRQNLGWAFFYNVVAIPLAATGLVTAWMAGIGMSLSSLLVVANAWRLLRAGKPRHKGV</sequence>
<keyword evidence="1" id="KW-0479">Metal-binding</keyword>
<dbReference type="EMBL" id="FMSH01000379">
    <property type="protein sequence ID" value="SCU85209.1"/>
    <property type="molecule type" value="Genomic_DNA"/>
</dbReference>
<dbReference type="PANTHER" id="PTHR46594">
    <property type="entry name" value="P-TYPE CATION-TRANSPORTING ATPASE"/>
    <property type="match status" value="1"/>
</dbReference>
<feature type="transmembrane region" description="Helical" evidence="2">
    <location>
        <begin position="150"/>
        <end position="172"/>
    </location>
</feature>
<dbReference type="InterPro" id="IPR036412">
    <property type="entry name" value="HAD-like_sf"/>
</dbReference>
<dbReference type="GO" id="GO:0046872">
    <property type="term" value="F:metal ion binding"/>
    <property type="evidence" value="ECO:0007669"/>
    <property type="project" value="UniProtKB-KW"/>
</dbReference>
<dbReference type="PANTHER" id="PTHR46594:SF4">
    <property type="entry name" value="P-TYPE CATION-TRANSPORTING ATPASE"/>
    <property type="match status" value="1"/>
</dbReference>
<protein>
    <submittedName>
        <fullName evidence="3">Copper-translocating P-type ATPase A</fullName>
    </submittedName>
</protein>
<evidence type="ECO:0000313" key="3">
    <source>
        <dbReference type="EMBL" id="SCU85209.1"/>
    </source>
</evidence>
<keyword evidence="2" id="KW-0472">Membrane</keyword>
<dbReference type="SUPFAM" id="SSF56784">
    <property type="entry name" value="HAD-like"/>
    <property type="match status" value="1"/>
</dbReference>
<dbReference type="GO" id="GO:0005524">
    <property type="term" value="F:ATP binding"/>
    <property type="evidence" value="ECO:0007669"/>
    <property type="project" value="InterPro"/>
</dbReference>
<name>A0A1K0JJS8_CUPNE</name>
<gene>
    <name evidence="3" type="primary">ccoI</name>
    <name evidence="3" type="ORF">CNECB9_440001</name>
</gene>
<dbReference type="Gene3D" id="3.40.50.1000">
    <property type="entry name" value="HAD superfamily/HAD-like"/>
    <property type="match status" value="1"/>
</dbReference>
<reference evidence="3" key="1">
    <citation type="submission" date="2016-09" db="EMBL/GenBank/DDBJ databases">
        <authorList>
            <person name="Capua I."/>
            <person name="De Benedictis P."/>
            <person name="Joannis T."/>
            <person name="Lombin L.H."/>
            <person name="Cattoli G."/>
        </authorList>
    </citation>
    <scope>NUCLEOTIDE SEQUENCE</scope>
    <source>
        <strain evidence="3">B9</strain>
    </source>
</reference>
<dbReference type="PRINTS" id="PR00119">
    <property type="entry name" value="CATATPASE"/>
</dbReference>
<keyword evidence="2" id="KW-0812">Transmembrane</keyword>
<dbReference type="GO" id="GO:0016020">
    <property type="term" value="C:membrane"/>
    <property type="evidence" value="ECO:0007669"/>
    <property type="project" value="InterPro"/>
</dbReference>
<dbReference type="NCBIfam" id="TIGR01494">
    <property type="entry name" value="ATPase_P-type"/>
    <property type="match status" value="1"/>
</dbReference>
<proteinExistence type="predicted"/>
<dbReference type="AlphaFoldDB" id="A0A1K0JJS8"/>
<keyword evidence="2" id="KW-1133">Transmembrane helix</keyword>
<dbReference type="GO" id="GO:0016887">
    <property type="term" value="F:ATP hydrolysis activity"/>
    <property type="evidence" value="ECO:0007669"/>
    <property type="project" value="InterPro"/>
</dbReference>
<dbReference type="Pfam" id="PF00702">
    <property type="entry name" value="Hydrolase"/>
    <property type="match status" value="1"/>
</dbReference>
<feature type="transmembrane region" description="Helical" evidence="2">
    <location>
        <begin position="128"/>
        <end position="144"/>
    </location>
</feature>
<dbReference type="InterPro" id="IPR001757">
    <property type="entry name" value="P_typ_ATPase"/>
</dbReference>
<dbReference type="InterPro" id="IPR023214">
    <property type="entry name" value="HAD_sf"/>
</dbReference>
<accession>A0A1K0JJS8</accession>
<evidence type="ECO:0000256" key="2">
    <source>
        <dbReference type="SAM" id="Phobius"/>
    </source>
</evidence>